<gene>
    <name evidence="1" type="ORF">PH7735_02591</name>
</gene>
<dbReference type="PANTHER" id="PTHR21192">
    <property type="entry name" value="NUCLEAR PROTEIN E3-3"/>
    <property type="match status" value="1"/>
</dbReference>
<evidence type="ECO:0008006" key="3">
    <source>
        <dbReference type="Google" id="ProtNLM"/>
    </source>
</evidence>
<evidence type="ECO:0000313" key="1">
    <source>
        <dbReference type="EMBL" id="CUK02480.1"/>
    </source>
</evidence>
<reference evidence="2" key="1">
    <citation type="submission" date="2015-09" db="EMBL/GenBank/DDBJ databases">
        <authorList>
            <person name="Rodrigo-Torres Lidia"/>
            <person name="Arahal R.David."/>
        </authorList>
    </citation>
    <scope>NUCLEOTIDE SEQUENCE [LARGE SCALE GENOMIC DNA]</scope>
    <source>
        <strain evidence="2">CECT 7735</strain>
    </source>
</reference>
<evidence type="ECO:0000313" key="2">
    <source>
        <dbReference type="Proteomes" id="UP000051870"/>
    </source>
</evidence>
<name>A0A0P1IB43_9RHOB</name>
<sequence>MNLSEVVYADAIPIEGYGPGFFRIGGEKIDGAAIIHAKGARSWGGYEDLQPILDLKDQIDFVLMGTGANMVHVPKEFKTALEEAGIGVELMASPSACRTYNVLASEGRRMAAVLLPV</sequence>
<dbReference type="Pfam" id="PF04430">
    <property type="entry name" value="DUF498"/>
    <property type="match status" value="1"/>
</dbReference>
<proteinExistence type="predicted"/>
<dbReference type="SUPFAM" id="SSF64076">
    <property type="entry name" value="MTH938-like"/>
    <property type="match status" value="1"/>
</dbReference>
<keyword evidence="2" id="KW-1185">Reference proteome</keyword>
<dbReference type="EMBL" id="CYTW01000002">
    <property type="protein sequence ID" value="CUK02480.1"/>
    <property type="molecule type" value="Genomic_DNA"/>
</dbReference>
<dbReference type="Gene3D" id="3.40.1230.10">
    <property type="entry name" value="MTH938-like"/>
    <property type="match status" value="1"/>
</dbReference>
<protein>
    <recommendedName>
        <fullName evidence="3">Mth938-like domain-containing protein</fullName>
    </recommendedName>
</protein>
<dbReference type="InterPro" id="IPR036748">
    <property type="entry name" value="MTH938-like_sf"/>
</dbReference>
<accession>A0A0P1IB43</accession>
<dbReference type="RefSeq" id="WP_058311745.1">
    <property type="nucleotide sequence ID" value="NZ_CYTW01000002.1"/>
</dbReference>
<dbReference type="AlphaFoldDB" id="A0A0P1IB43"/>
<dbReference type="CDD" id="cd00248">
    <property type="entry name" value="Mth938-like"/>
    <property type="match status" value="1"/>
</dbReference>
<dbReference type="InterPro" id="IPR007523">
    <property type="entry name" value="NDUFAF3/AAMDC"/>
</dbReference>
<dbReference type="GeneID" id="83881605"/>
<organism evidence="1 2">
    <name type="scientific">Shimia thalassica</name>
    <dbReference type="NCBI Taxonomy" id="1715693"/>
    <lineage>
        <taxon>Bacteria</taxon>
        <taxon>Pseudomonadati</taxon>
        <taxon>Pseudomonadota</taxon>
        <taxon>Alphaproteobacteria</taxon>
        <taxon>Rhodobacterales</taxon>
        <taxon>Roseobacteraceae</taxon>
    </lineage>
</organism>
<dbReference type="Proteomes" id="UP000051870">
    <property type="component" value="Unassembled WGS sequence"/>
</dbReference>
<dbReference type="STRING" id="1715693.PH7735_02591"/>
<dbReference type="PANTHER" id="PTHR21192:SF2">
    <property type="entry name" value="NADH DEHYDROGENASE [UBIQUINONE] 1 ALPHA SUBCOMPLEX ASSEMBLY FACTOR 3"/>
    <property type="match status" value="1"/>
</dbReference>